<gene>
    <name evidence="1" type="ORF">STSP2_03099</name>
</gene>
<dbReference type="KEGG" id="alus:STSP2_03099"/>
<dbReference type="EMBL" id="CP019791">
    <property type="protein sequence ID" value="AQT69899.1"/>
    <property type="molecule type" value="Genomic_DNA"/>
</dbReference>
<evidence type="ECO:0000313" key="1">
    <source>
        <dbReference type="EMBL" id="AQT69899.1"/>
    </source>
</evidence>
<dbReference type="Proteomes" id="UP000189674">
    <property type="component" value="Chromosome"/>
</dbReference>
<dbReference type="AlphaFoldDB" id="A0A1U9NPR3"/>
<protein>
    <submittedName>
        <fullName evidence="1">Uncharacterized protein</fullName>
    </submittedName>
</protein>
<sequence length="124" mass="14169">MESVKTFPRGPKVKIGVDLDGTVSEYPEFFSFMTRALVSACARVHVITDRPIGTEWQVAKELEGYGVVWDEIVITGDKAGFIAREGVEVLFDDVDQYFEAVPQSVAVFKVRQHYNYDFEQGRWR</sequence>
<accession>A0A1U9NPR3</accession>
<keyword evidence="2" id="KW-1185">Reference proteome</keyword>
<evidence type="ECO:0000313" key="2">
    <source>
        <dbReference type="Proteomes" id="UP000189674"/>
    </source>
</evidence>
<name>A0A1U9NPR3_9BACT</name>
<organism evidence="1 2">
    <name type="scientific">Anaerohalosphaera lusitana</name>
    <dbReference type="NCBI Taxonomy" id="1936003"/>
    <lineage>
        <taxon>Bacteria</taxon>
        <taxon>Pseudomonadati</taxon>
        <taxon>Planctomycetota</taxon>
        <taxon>Phycisphaerae</taxon>
        <taxon>Sedimentisphaerales</taxon>
        <taxon>Anaerohalosphaeraceae</taxon>
        <taxon>Anaerohalosphaera</taxon>
    </lineage>
</organism>
<proteinExistence type="predicted"/>
<reference evidence="2" key="1">
    <citation type="submission" date="2017-02" db="EMBL/GenBank/DDBJ databases">
        <title>Comparative genomics and description of representatives of a novel lineage of planctomycetes thriving in anoxic sediments.</title>
        <authorList>
            <person name="Spring S."/>
            <person name="Bunk B."/>
            <person name="Sproer C."/>
        </authorList>
    </citation>
    <scope>NUCLEOTIDE SEQUENCE [LARGE SCALE GENOMIC DNA]</scope>
    <source>
        <strain evidence="2">ST-NAGAB-D1</strain>
    </source>
</reference>